<organism evidence="2 3">
    <name type="scientific">Propioniferax innocua</name>
    <dbReference type="NCBI Taxonomy" id="1753"/>
    <lineage>
        <taxon>Bacteria</taxon>
        <taxon>Bacillati</taxon>
        <taxon>Actinomycetota</taxon>
        <taxon>Actinomycetes</taxon>
        <taxon>Propionibacteriales</taxon>
        <taxon>Propionibacteriaceae</taxon>
        <taxon>Propioniferax</taxon>
    </lineage>
</organism>
<evidence type="ECO:0000313" key="2">
    <source>
        <dbReference type="EMBL" id="TQL62264.1"/>
    </source>
</evidence>
<dbReference type="AlphaFoldDB" id="A0A542ZPH0"/>
<evidence type="ECO:0000313" key="3">
    <source>
        <dbReference type="Proteomes" id="UP000316196"/>
    </source>
</evidence>
<reference evidence="2 3" key="1">
    <citation type="submission" date="2019-06" db="EMBL/GenBank/DDBJ databases">
        <title>Sequencing the genomes of 1000 actinobacteria strains.</title>
        <authorList>
            <person name="Klenk H.-P."/>
        </authorList>
    </citation>
    <scope>NUCLEOTIDE SEQUENCE [LARGE SCALE GENOMIC DNA]</scope>
    <source>
        <strain evidence="2 3">DSM 8251</strain>
    </source>
</reference>
<dbReference type="NCBIfam" id="TIGR00843">
    <property type="entry name" value="benE"/>
    <property type="match status" value="1"/>
</dbReference>
<feature type="transmembrane region" description="Helical" evidence="1">
    <location>
        <begin position="224"/>
        <end position="247"/>
    </location>
</feature>
<dbReference type="RefSeq" id="WP_211345764.1">
    <property type="nucleotide sequence ID" value="NZ_BAAAMD010000003.1"/>
</dbReference>
<comment type="caution">
    <text evidence="2">The sequence shown here is derived from an EMBL/GenBank/DDBJ whole genome shotgun (WGS) entry which is preliminary data.</text>
</comment>
<dbReference type="Pfam" id="PF03594">
    <property type="entry name" value="BenE"/>
    <property type="match status" value="1"/>
</dbReference>
<keyword evidence="1" id="KW-0472">Membrane</keyword>
<keyword evidence="1" id="KW-1133">Transmembrane helix</keyword>
<dbReference type="PANTHER" id="PTHR30199:SF0">
    <property type="entry name" value="INNER MEMBRANE PROTEIN YDCO"/>
    <property type="match status" value="1"/>
</dbReference>
<proteinExistence type="predicted"/>
<dbReference type="Proteomes" id="UP000316196">
    <property type="component" value="Unassembled WGS sequence"/>
</dbReference>
<dbReference type="InterPro" id="IPR004711">
    <property type="entry name" value="Benzoate_Transporter"/>
</dbReference>
<sequence>MSATISPPRPSLARDVSVSALIAGMIAVAVSYAGPLLVVLEAARAAGLSSSLTASWVWAISVGSGTVCLVLSWVTRQPVMVAWSIPGAALLIPVLPQYVSEGRLGDVIGAYIACAVLSTVLGITGLFGRLLKITPKPITAGVLAGVLFPFALNVAQAIVDQPIVAGGLVLGYLVGRRFTPRYAVFVAMAVGGVLALATGAAHPLQAQFAITTPEFVMPTFAWDAILGIGLPLMIITAVGQNAPGLIVMHNSGYDCDDRVLLGVSGIASMVVAPFGSHALNLAAVTSAIATNEDAHADPRRRYIAGMSCGLFYILGGFAATFIVSLFSAIPPGMITALAGVALLAPLQASLHDTMDEGPHHISVTHAAMFTLAITVSGIQPFGIVSAFWGLLAGVIAYLILRPRPTPPDEPDAD</sequence>
<feature type="transmembrane region" description="Helical" evidence="1">
    <location>
        <begin position="302"/>
        <end position="326"/>
    </location>
</feature>
<feature type="transmembrane region" description="Helical" evidence="1">
    <location>
        <begin position="80"/>
        <end position="96"/>
    </location>
</feature>
<dbReference type="GO" id="GO:0005886">
    <property type="term" value="C:plasma membrane"/>
    <property type="evidence" value="ECO:0007669"/>
    <property type="project" value="TreeGrafter"/>
</dbReference>
<dbReference type="EMBL" id="VFOR01000001">
    <property type="protein sequence ID" value="TQL62264.1"/>
    <property type="molecule type" value="Genomic_DNA"/>
</dbReference>
<name>A0A542ZPH0_9ACTN</name>
<feature type="transmembrane region" description="Helical" evidence="1">
    <location>
        <begin position="20"/>
        <end position="40"/>
    </location>
</feature>
<gene>
    <name evidence="2" type="ORF">FB460_0033</name>
</gene>
<keyword evidence="1" id="KW-0812">Transmembrane</keyword>
<evidence type="ECO:0000256" key="1">
    <source>
        <dbReference type="SAM" id="Phobius"/>
    </source>
</evidence>
<feature type="transmembrane region" description="Helical" evidence="1">
    <location>
        <begin position="182"/>
        <end position="204"/>
    </location>
</feature>
<feature type="transmembrane region" description="Helical" evidence="1">
    <location>
        <begin position="52"/>
        <end position="74"/>
    </location>
</feature>
<protein>
    <submittedName>
        <fullName evidence="2">Benzoate membrane transport protein</fullName>
    </submittedName>
</protein>
<feature type="transmembrane region" description="Helical" evidence="1">
    <location>
        <begin position="108"/>
        <end position="130"/>
    </location>
</feature>
<feature type="transmembrane region" description="Helical" evidence="1">
    <location>
        <begin position="259"/>
        <end position="282"/>
    </location>
</feature>
<dbReference type="PANTHER" id="PTHR30199">
    <property type="entry name" value="MFS FAMILY TRANSPORTER, PREDICTED SUBSTRATE BENZOATE"/>
    <property type="match status" value="1"/>
</dbReference>
<keyword evidence="3" id="KW-1185">Reference proteome</keyword>
<feature type="transmembrane region" description="Helical" evidence="1">
    <location>
        <begin position="378"/>
        <end position="400"/>
    </location>
</feature>
<accession>A0A542ZPH0</accession>
<dbReference type="GO" id="GO:0042925">
    <property type="term" value="F:benzoate transmembrane transporter activity"/>
    <property type="evidence" value="ECO:0007669"/>
    <property type="project" value="InterPro"/>
</dbReference>